<reference evidence="1" key="2">
    <citation type="submission" date="2020-11" db="EMBL/GenBank/DDBJ databases">
        <authorList>
            <person name="McCartney M.A."/>
            <person name="Auch B."/>
            <person name="Kono T."/>
            <person name="Mallez S."/>
            <person name="Becker A."/>
            <person name="Gohl D.M."/>
            <person name="Silverstein K.A.T."/>
            <person name="Koren S."/>
            <person name="Bechman K.B."/>
            <person name="Herman A."/>
            <person name="Abrahante J.E."/>
            <person name="Garbe J."/>
        </authorList>
    </citation>
    <scope>NUCLEOTIDE SEQUENCE</scope>
    <source>
        <strain evidence="1">Duluth1</strain>
        <tissue evidence="1">Whole animal</tissue>
    </source>
</reference>
<organism evidence="1 2">
    <name type="scientific">Dreissena polymorpha</name>
    <name type="common">Zebra mussel</name>
    <name type="synonym">Mytilus polymorpha</name>
    <dbReference type="NCBI Taxonomy" id="45954"/>
    <lineage>
        <taxon>Eukaryota</taxon>
        <taxon>Metazoa</taxon>
        <taxon>Spiralia</taxon>
        <taxon>Lophotrochozoa</taxon>
        <taxon>Mollusca</taxon>
        <taxon>Bivalvia</taxon>
        <taxon>Autobranchia</taxon>
        <taxon>Heteroconchia</taxon>
        <taxon>Euheterodonta</taxon>
        <taxon>Imparidentia</taxon>
        <taxon>Neoheterodontei</taxon>
        <taxon>Myida</taxon>
        <taxon>Dreissenoidea</taxon>
        <taxon>Dreissenidae</taxon>
        <taxon>Dreissena</taxon>
    </lineage>
</organism>
<proteinExistence type="predicted"/>
<dbReference type="EMBL" id="JAIWYP010000012">
    <property type="protein sequence ID" value="KAH3729494.1"/>
    <property type="molecule type" value="Genomic_DNA"/>
</dbReference>
<dbReference type="Proteomes" id="UP000828390">
    <property type="component" value="Unassembled WGS sequence"/>
</dbReference>
<name>A0A9D4CRP5_DREPO</name>
<keyword evidence="2" id="KW-1185">Reference proteome</keyword>
<reference evidence="1" key="1">
    <citation type="journal article" date="2019" name="bioRxiv">
        <title>The Genome of the Zebra Mussel, Dreissena polymorpha: A Resource for Invasive Species Research.</title>
        <authorList>
            <person name="McCartney M.A."/>
            <person name="Auch B."/>
            <person name="Kono T."/>
            <person name="Mallez S."/>
            <person name="Zhang Y."/>
            <person name="Obille A."/>
            <person name="Becker A."/>
            <person name="Abrahante J.E."/>
            <person name="Garbe J."/>
            <person name="Badalamenti J.P."/>
            <person name="Herman A."/>
            <person name="Mangelson H."/>
            <person name="Liachko I."/>
            <person name="Sullivan S."/>
            <person name="Sone E.D."/>
            <person name="Koren S."/>
            <person name="Silverstein K.A.T."/>
            <person name="Beckman K.B."/>
            <person name="Gohl D.M."/>
        </authorList>
    </citation>
    <scope>NUCLEOTIDE SEQUENCE</scope>
    <source>
        <strain evidence="1">Duluth1</strain>
        <tissue evidence="1">Whole animal</tissue>
    </source>
</reference>
<evidence type="ECO:0000313" key="1">
    <source>
        <dbReference type="EMBL" id="KAH3729494.1"/>
    </source>
</evidence>
<sequence length="59" mass="6380">MPLNRVDRLGRQLSSTSKHSALASFKAVPTASLTSSVAGFCFRSSLRALGELHEHAPER</sequence>
<evidence type="ECO:0000313" key="2">
    <source>
        <dbReference type="Proteomes" id="UP000828390"/>
    </source>
</evidence>
<dbReference type="AlphaFoldDB" id="A0A9D4CRP5"/>
<protein>
    <submittedName>
        <fullName evidence="1">Uncharacterized protein</fullName>
    </submittedName>
</protein>
<comment type="caution">
    <text evidence="1">The sequence shown here is derived from an EMBL/GenBank/DDBJ whole genome shotgun (WGS) entry which is preliminary data.</text>
</comment>
<gene>
    <name evidence="1" type="ORF">DPMN_055466</name>
</gene>
<accession>A0A9D4CRP5</accession>